<protein>
    <submittedName>
        <fullName evidence="1">Uncharacterized protein</fullName>
    </submittedName>
</protein>
<organism evidence="1 2">
    <name type="scientific">Populus alba</name>
    <name type="common">White poplar</name>
    <dbReference type="NCBI Taxonomy" id="43335"/>
    <lineage>
        <taxon>Eukaryota</taxon>
        <taxon>Viridiplantae</taxon>
        <taxon>Streptophyta</taxon>
        <taxon>Embryophyta</taxon>
        <taxon>Tracheophyta</taxon>
        <taxon>Spermatophyta</taxon>
        <taxon>Magnoliopsida</taxon>
        <taxon>eudicotyledons</taxon>
        <taxon>Gunneridae</taxon>
        <taxon>Pentapetalae</taxon>
        <taxon>rosids</taxon>
        <taxon>fabids</taxon>
        <taxon>Malpighiales</taxon>
        <taxon>Salicaceae</taxon>
        <taxon>Saliceae</taxon>
        <taxon>Populus</taxon>
    </lineage>
</organism>
<accession>A0ACC4CF54</accession>
<dbReference type="Proteomes" id="UP000309997">
    <property type="component" value="Unassembled WGS sequence"/>
</dbReference>
<comment type="caution">
    <text evidence="1">The sequence shown here is derived from an EMBL/GenBank/DDBJ whole genome shotgun (WGS) entry which is preliminary data.</text>
</comment>
<evidence type="ECO:0000313" key="2">
    <source>
        <dbReference type="Proteomes" id="UP000309997"/>
    </source>
</evidence>
<keyword evidence="2" id="KW-1185">Reference proteome</keyword>
<sequence>MGSSKQSHFDVQNNWRSNAAHARYWVLERRVLPPSQACWVDNLPEVSPRYSTQDHKTSFTLSPYLDLTRVLLLEQQKIAMMKSTSSDNDELTPAYASLILMKQQGF</sequence>
<gene>
    <name evidence="1" type="ORF">D5086_007734</name>
</gene>
<proteinExistence type="predicted"/>
<dbReference type="EMBL" id="RCHU02000004">
    <property type="protein sequence ID" value="KAL3596097.1"/>
    <property type="molecule type" value="Genomic_DNA"/>
</dbReference>
<evidence type="ECO:0000313" key="1">
    <source>
        <dbReference type="EMBL" id="KAL3596097.1"/>
    </source>
</evidence>
<name>A0ACC4CF54_POPAL</name>
<reference evidence="1 2" key="1">
    <citation type="journal article" date="2024" name="Plant Biotechnol. J.">
        <title>Genome and CRISPR/Cas9 system of a widespread forest tree (Populus alba) in the world.</title>
        <authorList>
            <person name="Liu Y.J."/>
            <person name="Jiang P.F."/>
            <person name="Han X.M."/>
            <person name="Li X.Y."/>
            <person name="Wang H.M."/>
            <person name="Wang Y.J."/>
            <person name="Wang X.X."/>
            <person name="Zeng Q.Y."/>
        </authorList>
    </citation>
    <scope>NUCLEOTIDE SEQUENCE [LARGE SCALE GENOMIC DNA]</scope>
    <source>
        <strain evidence="2">cv. PAL-ZL1</strain>
    </source>
</reference>